<dbReference type="STRING" id="742823.HMPREF9465_00499"/>
<feature type="domain" description="Aminoglycoside phosphotransferase" evidence="1">
    <location>
        <begin position="28"/>
        <end position="250"/>
    </location>
</feature>
<dbReference type="Gene3D" id="3.30.200.20">
    <property type="entry name" value="Phosphorylase Kinase, domain 1"/>
    <property type="match status" value="1"/>
</dbReference>
<reference evidence="2 3" key="1">
    <citation type="submission" date="2012-05" db="EMBL/GenBank/DDBJ databases">
        <title>The Genome Sequence of Sutterella wadsworthensis 2_1_59BFAA.</title>
        <authorList>
            <consortium name="The Broad Institute Genome Sequencing Platform"/>
            <person name="Earl A."/>
            <person name="Ward D."/>
            <person name="Feldgarden M."/>
            <person name="Gevers D."/>
            <person name="Daigneault M."/>
            <person name="Strauss J."/>
            <person name="Allen-Vercoe E."/>
            <person name="Walker B."/>
            <person name="Young S.K."/>
            <person name="Zeng Q."/>
            <person name="Gargeya S."/>
            <person name="Fitzgerald M."/>
            <person name="Haas B."/>
            <person name="Abouelleil A."/>
            <person name="Alvarado L."/>
            <person name="Arachchi H.M."/>
            <person name="Berlin A.M."/>
            <person name="Chapman S.B."/>
            <person name="Goldberg J."/>
            <person name="Griggs A."/>
            <person name="Gujja S."/>
            <person name="Hansen M."/>
            <person name="Howarth C."/>
            <person name="Imamovic A."/>
            <person name="Larimer J."/>
            <person name="McCowen C."/>
            <person name="Montmayeur A."/>
            <person name="Murphy C."/>
            <person name="Neiman D."/>
            <person name="Pearson M."/>
            <person name="Priest M."/>
            <person name="Roberts A."/>
            <person name="Saif S."/>
            <person name="Shea T."/>
            <person name="Sisk P."/>
            <person name="Sykes S."/>
            <person name="Wortman J."/>
            <person name="Nusbaum C."/>
            <person name="Birren B."/>
        </authorList>
    </citation>
    <scope>NUCLEOTIDE SEQUENCE [LARGE SCALE GENOMIC DNA]</scope>
    <source>
        <strain evidence="2 3">2_1_59BFAA</strain>
    </source>
</reference>
<proteinExistence type="predicted"/>
<dbReference type="InterPro" id="IPR002575">
    <property type="entry name" value="Aminoglycoside_PTrfase"/>
</dbReference>
<dbReference type="Proteomes" id="UP000005835">
    <property type="component" value="Unassembled WGS sequence"/>
</dbReference>
<dbReference type="RefSeq" id="WP_005433820.1">
    <property type="nucleotide sequence ID" value="NZ_JH815514.1"/>
</dbReference>
<dbReference type="HOGENOM" id="CLU_021467_1_0_4"/>
<dbReference type="EMBL" id="ADMG01000016">
    <property type="protein sequence ID" value="EKB31922.1"/>
    <property type="molecule type" value="Genomic_DNA"/>
</dbReference>
<evidence type="ECO:0000313" key="3">
    <source>
        <dbReference type="Proteomes" id="UP000005835"/>
    </source>
</evidence>
<dbReference type="AlphaFoldDB" id="K1JW38"/>
<name>K1JW38_9BURK</name>
<sequence>MTNSAAASAFGQWLQSISPKYQLDLTTVSRAGADAGFRSYHRIAAADGRSFIAMNAEGETPESFASFIKVDGLLRNEAGLNAPEIFEADTDHRFMLLSDLGRETYLDVLNEDNARELMDRATTALVAWQKISRPNVLPAYSREVLQRELELFPTWYVGRHRGVEWTEEQQKWWRMTTEAILDTNCREALVFVHRDFMPRNLMVSDPMPGILDFQDALYGPLSYDIASLLRDAFISWDESFVLDTTIRYWEKARKADIPVPADFGNFYRDVEFMGVQRHLKVLGIFARLNYRDGKPKYLEDTPRFIQYVRKTARRYIQLSPLTHLIDDLEGSETSFGYTF</sequence>
<keyword evidence="3" id="KW-1185">Reference proteome</keyword>
<dbReference type="eggNOG" id="COG3178">
    <property type="taxonomic scope" value="Bacteria"/>
</dbReference>
<organism evidence="2 3">
    <name type="scientific">Sutterella wadsworthensis 2_1_59BFAA</name>
    <dbReference type="NCBI Taxonomy" id="742823"/>
    <lineage>
        <taxon>Bacteria</taxon>
        <taxon>Pseudomonadati</taxon>
        <taxon>Pseudomonadota</taxon>
        <taxon>Betaproteobacteria</taxon>
        <taxon>Burkholderiales</taxon>
        <taxon>Sutterellaceae</taxon>
        <taxon>Sutterella</taxon>
    </lineage>
</organism>
<comment type="caution">
    <text evidence="2">The sequence shown here is derived from an EMBL/GenBank/DDBJ whole genome shotgun (WGS) entry which is preliminary data.</text>
</comment>
<evidence type="ECO:0000259" key="1">
    <source>
        <dbReference type="Pfam" id="PF01636"/>
    </source>
</evidence>
<dbReference type="SUPFAM" id="SSF56112">
    <property type="entry name" value="Protein kinase-like (PK-like)"/>
    <property type="match status" value="1"/>
</dbReference>
<evidence type="ECO:0000313" key="2">
    <source>
        <dbReference type="EMBL" id="EKB31922.1"/>
    </source>
</evidence>
<accession>K1JW38</accession>
<dbReference type="OrthoDB" id="9809275at2"/>
<dbReference type="Gene3D" id="3.90.1200.10">
    <property type="match status" value="1"/>
</dbReference>
<gene>
    <name evidence="2" type="ORF">HMPREF9465_00499</name>
</gene>
<dbReference type="PATRIC" id="fig|742823.3.peg.496"/>
<protein>
    <recommendedName>
        <fullName evidence="1">Aminoglycoside phosphotransferase domain-containing protein</fullName>
    </recommendedName>
</protein>
<dbReference type="Pfam" id="PF01636">
    <property type="entry name" value="APH"/>
    <property type="match status" value="1"/>
</dbReference>
<dbReference type="InterPro" id="IPR011009">
    <property type="entry name" value="Kinase-like_dom_sf"/>
</dbReference>